<dbReference type="EMBL" id="MU268496">
    <property type="protein sequence ID" value="KAH7904377.1"/>
    <property type="molecule type" value="Genomic_DNA"/>
</dbReference>
<keyword evidence="2" id="KW-1185">Reference proteome</keyword>
<accession>A0ACB7ZU56</accession>
<reference evidence="1" key="1">
    <citation type="journal article" date="2021" name="New Phytol.">
        <title>Evolutionary innovations through gain and loss of genes in the ectomycorrhizal Boletales.</title>
        <authorList>
            <person name="Wu G."/>
            <person name="Miyauchi S."/>
            <person name="Morin E."/>
            <person name="Kuo A."/>
            <person name="Drula E."/>
            <person name="Varga T."/>
            <person name="Kohler A."/>
            <person name="Feng B."/>
            <person name="Cao Y."/>
            <person name="Lipzen A."/>
            <person name="Daum C."/>
            <person name="Hundley H."/>
            <person name="Pangilinan J."/>
            <person name="Johnson J."/>
            <person name="Barry K."/>
            <person name="LaButti K."/>
            <person name="Ng V."/>
            <person name="Ahrendt S."/>
            <person name="Min B."/>
            <person name="Choi I.G."/>
            <person name="Park H."/>
            <person name="Plett J.M."/>
            <person name="Magnuson J."/>
            <person name="Spatafora J.W."/>
            <person name="Nagy L.G."/>
            <person name="Henrissat B."/>
            <person name="Grigoriev I.V."/>
            <person name="Yang Z.L."/>
            <person name="Xu J."/>
            <person name="Martin F.M."/>
        </authorList>
    </citation>
    <scope>NUCLEOTIDE SEQUENCE</scope>
    <source>
        <strain evidence="1">ATCC 28755</strain>
    </source>
</reference>
<protein>
    <submittedName>
        <fullName evidence="1">Uncharacterized protein</fullName>
    </submittedName>
</protein>
<comment type="caution">
    <text evidence="1">The sequence shown here is derived from an EMBL/GenBank/DDBJ whole genome shotgun (WGS) entry which is preliminary data.</text>
</comment>
<evidence type="ECO:0000313" key="1">
    <source>
        <dbReference type="EMBL" id="KAH7904377.1"/>
    </source>
</evidence>
<feature type="non-terminal residue" evidence="1">
    <location>
        <position position="417"/>
    </location>
</feature>
<proteinExistence type="predicted"/>
<name>A0ACB7ZU56_9AGAM</name>
<gene>
    <name evidence="1" type="ORF">BJ138DRAFT_1073501</name>
</gene>
<dbReference type="Proteomes" id="UP000790377">
    <property type="component" value="Unassembled WGS sequence"/>
</dbReference>
<evidence type="ECO:0000313" key="2">
    <source>
        <dbReference type="Proteomes" id="UP000790377"/>
    </source>
</evidence>
<sequence>MHLAAINIADELIPLWRGSFKCDPADDKSTWDWAVLKGNIWKEHGRDVANATPFLPGSFDRPPRNPAEKINSGYKAWEFLIYLFGMGPALLYNVLPEKYWVHFCKLVRGIRLIQQHAIRSDELVEAHQMLTEFEYEFEEFYYQRRVDRLHFMRPWLHGLAHLAPETTTKGPPICSSQWTMERTIGNLGQEIRSHSQPYANLSQRGVRRCQVNALKIIFPDLDPPVNPFPRGSIDIGIGYVLLTRKERSPHAMRPCEIQATISYISTHGIHILATECPKITRWARIRLPNGQVARSAWKEDNMTKKPRRARNVKIHLNESLAFAEVLFYFQIVIEGIEKTVALVSVYGPPHEEILAKSSQTFYSCIHQGDRALRIIEVTSIQSVVAMIPHKLPDDEQDRFYLVEKPGLDIARMGGAAD</sequence>
<organism evidence="1 2">
    <name type="scientific">Hygrophoropsis aurantiaca</name>
    <dbReference type="NCBI Taxonomy" id="72124"/>
    <lineage>
        <taxon>Eukaryota</taxon>
        <taxon>Fungi</taxon>
        <taxon>Dikarya</taxon>
        <taxon>Basidiomycota</taxon>
        <taxon>Agaricomycotina</taxon>
        <taxon>Agaricomycetes</taxon>
        <taxon>Agaricomycetidae</taxon>
        <taxon>Boletales</taxon>
        <taxon>Coniophorineae</taxon>
        <taxon>Hygrophoropsidaceae</taxon>
        <taxon>Hygrophoropsis</taxon>
    </lineage>
</organism>